<dbReference type="PROSITE" id="PS00584">
    <property type="entry name" value="PFKB_KINASES_2"/>
    <property type="match status" value="1"/>
</dbReference>
<evidence type="ECO:0000313" key="9">
    <source>
        <dbReference type="Proteomes" id="UP000315369"/>
    </source>
</evidence>
<reference evidence="8 9" key="1">
    <citation type="submission" date="2019-06" db="EMBL/GenBank/DDBJ databases">
        <authorList>
            <person name="Livingstone P."/>
            <person name="Whitworth D."/>
        </authorList>
    </citation>
    <scope>NUCLEOTIDE SEQUENCE [LARGE SCALE GENOMIC DNA]</scope>
    <source>
        <strain evidence="8 9">AM401</strain>
    </source>
</reference>
<dbReference type="NCBIfam" id="TIGR03168">
    <property type="entry name" value="1-PFK"/>
    <property type="match status" value="1"/>
</dbReference>
<feature type="domain" description="Carbohydrate kinase PfkB" evidence="7">
    <location>
        <begin position="13"/>
        <end position="294"/>
    </location>
</feature>
<evidence type="ECO:0000256" key="1">
    <source>
        <dbReference type="ARBA" id="ARBA00010688"/>
    </source>
</evidence>
<dbReference type="GO" id="GO:0003872">
    <property type="term" value="F:6-phosphofructokinase activity"/>
    <property type="evidence" value="ECO:0007669"/>
    <property type="project" value="TreeGrafter"/>
</dbReference>
<keyword evidence="9" id="KW-1185">Reference proteome</keyword>
<evidence type="ECO:0000259" key="7">
    <source>
        <dbReference type="Pfam" id="PF00294"/>
    </source>
</evidence>
<dbReference type="InterPro" id="IPR002173">
    <property type="entry name" value="Carboh/pur_kinase_PfkB_CS"/>
</dbReference>
<dbReference type="RefSeq" id="WP_141648905.1">
    <property type="nucleotide sequence ID" value="NZ_VIFM01000370.1"/>
</dbReference>
<dbReference type="PROSITE" id="PS00583">
    <property type="entry name" value="PFKB_KINASES_1"/>
    <property type="match status" value="1"/>
</dbReference>
<dbReference type="InterPro" id="IPR017583">
    <property type="entry name" value="Tagatose/fructose_Pkinase"/>
</dbReference>
<dbReference type="SUPFAM" id="SSF53613">
    <property type="entry name" value="Ribokinase-like"/>
    <property type="match status" value="1"/>
</dbReference>
<name>A0A540WJT7_9BACT</name>
<keyword evidence="4 8" id="KW-0418">Kinase</keyword>
<evidence type="ECO:0000256" key="5">
    <source>
        <dbReference type="ARBA" id="ARBA00022840"/>
    </source>
</evidence>
<dbReference type="Pfam" id="PF00294">
    <property type="entry name" value="PfkB"/>
    <property type="match status" value="1"/>
</dbReference>
<evidence type="ECO:0000256" key="2">
    <source>
        <dbReference type="ARBA" id="ARBA00022679"/>
    </source>
</evidence>
<dbReference type="PANTHER" id="PTHR46566:SF2">
    <property type="entry name" value="ATP-DEPENDENT 6-PHOSPHOFRUCTOKINASE ISOZYME 2"/>
    <property type="match status" value="1"/>
</dbReference>
<evidence type="ECO:0000256" key="3">
    <source>
        <dbReference type="ARBA" id="ARBA00022741"/>
    </source>
</evidence>
<comment type="caution">
    <text evidence="8">The sequence shown here is derived from an EMBL/GenBank/DDBJ whole genome shotgun (WGS) entry which is preliminary data.</text>
</comment>
<dbReference type="Gene3D" id="3.40.1190.20">
    <property type="match status" value="1"/>
</dbReference>
<gene>
    <name evidence="8" type="ORF">FJV41_45595</name>
</gene>
<proteinExistence type="inferred from homology"/>
<dbReference type="CDD" id="cd01164">
    <property type="entry name" value="FruK_PfkB_like"/>
    <property type="match status" value="1"/>
</dbReference>
<accession>A0A540WJT7</accession>
<evidence type="ECO:0000256" key="6">
    <source>
        <dbReference type="PIRNR" id="PIRNR000535"/>
    </source>
</evidence>
<sequence>MAHIVTLTLNPAIDVATSVPEVTPEHKLRCGSVRRDPGGGGINVARVVRELGGESIAVYTRGGATGLMLEELLEEKGLLRRSIPVEGSTRESFTVAEGASAREYRFILPGPVLSELEWQRCLSAVGEVATGAAFIVASGSLPQGVPDDFYARVARLAKRLGVRVVVDTSGTPLSAALEEGVFLAKPNRRELRELTGRKAEDLATQAEAARELVARGRAEVLAVSMGADGALLTTRDAQLRASPPPVETHSSVGAGDSFVAGLTLALARGQSHEEALRWGIASGTAALLSQGTDLCGRADVERLFAQVKAEPLARTP</sequence>
<dbReference type="GO" id="GO:0005524">
    <property type="term" value="F:ATP binding"/>
    <property type="evidence" value="ECO:0007669"/>
    <property type="project" value="UniProtKB-KW"/>
</dbReference>
<dbReference type="Proteomes" id="UP000315369">
    <property type="component" value="Unassembled WGS sequence"/>
</dbReference>
<protein>
    <submittedName>
        <fullName evidence="8">1-phosphofructokinase family hexose kinase</fullName>
    </submittedName>
</protein>
<evidence type="ECO:0000313" key="8">
    <source>
        <dbReference type="EMBL" id="TQF09258.1"/>
    </source>
</evidence>
<keyword evidence="2 6" id="KW-0808">Transferase</keyword>
<evidence type="ECO:0000256" key="4">
    <source>
        <dbReference type="ARBA" id="ARBA00022777"/>
    </source>
</evidence>
<keyword evidence="5" id="KW-0067">ATP-binding</keyword>
<keyword evidence="3" id="KW-0547">Nucleotide-binding</keyword>
<dbReference type="InterPro" id="IPR029056">
    <property type="entry name" value="Ribokinase-like"/>
</dbReference>
<comment type="similarity">
    <text evidence="1">Belongs to the carbohydrate kinase PfkB family.</text>
</comment>
<dbReference type="EMBL" id="VIFM01000370">
    <property type="protein sequence ID" value="TQF09258.1"/>
    <property type="molecule type" value="Genomic_DNA"/>
</dbReference>
<dbReference type="AlphaFoldDB" id="A0A540WJT7"/>
<dbReference type="GO" id="GO:0005829">
    <property type="term" value="C:cytosol"/>
    <property type="evidence" value="ECO:0007669"/>
    <property type="project" value="TreeGrafter"/>
</dbReference>
<organism evidence="8 9">
    <name type="scientific">Myxococcus llanfairpwllgwyngyllgogerychwyrndrobwllllantysiliogogogochensis</name>
    <dbReference type="NCBI Taxonomy" id="2590453"/>
    <lineage>
        <taxon>Bacteria</taxon>
        <taxon>Pseudomonadati</taxon>
        <taxon>Myxococcota</taxon>
        <taxon>Myxococcia</taxon>
        <taxon>Myxococcales</taxon>
        <taxon>Cystobacterineae</taxon>
        <taxon>Myxococcaceae</taxon>
        <taxon>Myxococcus</taxon>
    </lineage>
</organism>
<dbReference type="PANTHER" id="PTHR46566">
    <property type="entry name" value="1-PHOSPHOFRUCTOKINASE-RELATED"/>
    <property type="match status" value="1"/>
</dbReference>
<dbReference type="FunFam" id="3.40.1190.20:FF:000001">
    <property type="entry name" value="Phosphofructokinase"/>
    <property type="match status" value="1"/>
</dbReference>
<dbReference type="InterPro" id="IPR011611">
    <property type="entry name" value="PfkB_dom"/>
</dbReference>
<dbReference type="OrthoDB" id="9801219at2"/>
<dbReference type="PIRSF" id="PIRSF000535">
    <property type="entry name" value="1PFK/6PFK/LacC"/>
    <property type="match status" value="1"/>
</dbReference>